<feature type="transmembrane region" description="Helical" evidence="8">
    <location>
        <begin position="205"/>
        <end position="224"/>
    </location>
</feature>
<dbReference type="Proteomes" id="UP000094336">
    <property type="component" value="Unassembled WGS sequence"/>
</dbReference>
<name>A0A1E3QRU8_9ASCO</name>
<keyword evidence="10" id="KW-1185">Reference proteome</keyword>
<feature type="compositionally biased region" description="Polar residues" evidence="7">
    <location>
        <begin position="376"/>
        <end position="398"/>
    </location>
</feature>
<keyword evidence="3" id="KW-0813">Transport</keyword>
<keyword evidence="6 8" id="KW-0472">Membrane</keyword>
<evidence type="ECO:0000256" key="7">
    <source>
        <dbReference type="SAM" id="MobiDB-lite"/>
    </source>
</evidence>
<evidence type="ECO:0000256" key="2">
    <source>
        <dbReference type="ARBA" id="ARBA00008333"/>
    </source>
</evidence>
<dbReference type="GO" id="GO:0033573">
    <property type="term" value="C:high-affinity iron permease complex"/>
    <property type="evidence" value="ECO:0007669"/>
    <property type="project" value="InterPro"/>
</dbReference>
<feature type="transmembrane region" description="Helical" evidence="8">
    <location>
        <begin position="100"/>
        <end position="123"/>
    </location>
</feature>
<dbReference type="STRING" id="984486.A0A1E3QRU8"/>
<keyword evidence="5 8" id="KW-1133">Transmembrane helix</keyword>
<feature type="transmembrane region" description="Helical" evidence="8">
    <location>
        <begin position="64"/>
        <end position="88"/>
    </location>
</feature>
<dbReference type="PANTHER" id="PTHR31632">
    <property type="entry name" value="IRON TRANSPORTER FTH1"/>
    <property type="match status" value="1"/>
</dbReference>
<comment type="subcellular location">
    <subcellularLocation>
        <location evidence="1">Membrane</location>
        <topology evidence="1">Multi-pass membrane protein</topology>
    </subcellularLocation>
</comment>
<evidence type="ECO:0000256" key="4">
    <source>
        <dbReference type="ARBA" id="ARBA00022692"/>
    </source>
</evidence>
<feature type="transmembrane region" description="Helical" evidence="8">
    <location>
        <begin position="316"/>
        <end position="337"/>
    </location>
</feature>
<keyword evidence="3" id="KW-0406">Ion transport</keyword>
<gene>
    <name evidence="9" type="ORF">BABINDRAFT_161462</name>
</gene>
<reference evidence="10" key="1">
    <citation type="submission" date="2016-05" db="EMBL/GenBank/DDBJ databases">
        <title>Comparative genomics of biotechnologically important yeasts.</title>
        <authorList>
            <consortium name="DOE Joint Genome Institute"/>
            <person name="Riley R."/>
            <person name="Haridas S."/>
            <person name="Wolfe K.H."/>
            <person name="Lopes M.R."/>
            <person name="Hittinger C.T."/>
            <person name="Goker M."/>
            <person name="Salamov A."/>
            <person name="Wisecaver J."/>
            <person name="Long T.M."/>
            <person name="Aerts A.L."/>
            <person name="Barry K."/>
            <person name="Choi C."/>
            <person name="Clum A."/>
            <person name="Coughlan A.Y."/>
            <person name="Deshpande S."/>
            <person name="Douglass A.P."/>
            <person name="Hanson S.J."/>
            <person name="Klenk H.-P."/>
            <person name="Labutti K."/>
            <person name="Lapidus A."/>
            <person name="Lindquist E."/>
            <person name="Lipzen A."/>
            <person name="Meier-Kolthoff J.P."/>
            <person name="Ohm R.A."/>
            <person name="Otillar R.P."/>
            <person name="Pangilinan J."/>
            <person name="Peng Y."/>
            <person name="Rokas A."/>
            <person name="Rosa C.A."/>
            <person name="Scheuner C."/>
            <person name="Sibirny A.A."/>
            <person name="Slot J.C."/>
            <person name="Stielow J.B."/>
            <person name="Sun H."/>
            <person name="Kurtzman C.P."/>
            <person name="Blackwell M."/>
            <person name="Grigoriev I.V."/>
            <person name="Jeffries T.W."/>
        </authorList>
    </citation>
    <scope>NUCLEOTIDE SEQUENCE [LARGE SCALE GENOMIC DNA]</scope>
    <source>
        <strain evidence="10">NRRL Y-12698</strain>
    </source>
</reference>
<evidence type="ECO:0008006" key="11">
    <source>
        <dbReference type="Google" id="ProtNLM"/>
    </source>
</evidence>
<dbReference type="PANTHER" id="PTHR31632:SF7">
    <property type="entry name" value="IRON TRANSPORTER FTH1"/>
    <property type="match status" value="1"/>
</dbReference>
<feature type="transmembrane region" description="Helical" evidence="8">
    <location>
        <begin position="12"/>
        <end position="34"/>
    </location>
</feature>
<dbReference type="AlphaFoldDB" id="A0A1E3QRU8"/>
<keyword evidence="3" id="KW-0410">Iron transport</keyword>
<evidence type="ECO:0000256" key="3">
    <source>
        <dbReference type="ARBA" id="ARBA00022496"/>
    </source>
</evidence>
<evidence type="ECO:0000256" key="5">
    <source>
        <dbReference type="ARBA" id="ARBA00022989"/>
    </source>
</evidence>
<feature type="region of interest" description="Disordered" evidence="7">
    <location>
        <begin position="376"/>
        <end position="404"/>
    </location>
</feature>
<evidence type="ECO:0000313" key="10">
    <source>
        <dbReference type="Proteomes" id="UP000094336"/>
    </source>
</evidence>
<comment type="similarity">
    <text evidence="2">Belongs to the oxidase-dependent Fe transporter (OFeT) (TC 9.A.10.1) family.</text>
</comment>
<keyword evidence="3" id="KW-0408">Iron</keyword>
<dbReference type="GO" id="GO:0000329">
    <property type="term" value="C:fungal-type vacuole membrane"/>
    <property type="evidence" value="ECO:0007669"/>
    <property type="project" value="TreeGrafter"/>
</dbReference>
<evidence type="ECO:0000256" key="1">
    <source>
        <dbReference type="ARBA" id="ARBA00004141"/>
    </source>
</evidence>
<dbReference type="RefSeq" id="XP_018985090.1">
    <property type="nucleotide sequence ID" value="XM_019128817.1"/>
</dbReference>
<evidence type="ECO:0000313" key="9">
    <source>
        <dbReference type="EMBL" id="ODQ79762.1"/>
    </source>
</evidence>
<accession>A0A1E3QRU8</accession>
<protein>
    <recommendedName>
        <fullName evidence="11">Iron permease FTR1</fullName>
    </recommendedName>
</protein>
<feature type="transmembrane region" description="Helical" evidence="8">
    <location>
        <begin position="236"/>
        <end position="257"/>
    </location>
</feature>
<organism evidence="9 10">
    <name type="scientific">Babjeviella inositovora NRRL Y-12698</name>
    <dbReference type="NCBI Taxonomy" id="984486"/>
    <lineage>
        <taxon>Eukaryota</taxon>
        <taxon>Fungi</taxon>
        <taxon>Dikarya</taxon>
        <taxon>Ascomycota</taxon>
        <taxon>Saccharomycotina</taxon>
        <taxon>Pichiomycetes</taxon>
        <taxon>Serinales incertae sedis</taxon>
        <taxon>Babjeviella</taxon>
    </lineage>
</organism>
<dbReference type="InterPro" id="IPR004923">
    <property type="entry name" value="FTR1/Fip1/EfeU"/>
</dbReference>
<keyword evidence="4 8" id="KW-0812">Transmembrane</keyword>
<feature type="transmembrane region" description="Helical" evidence="8">
    <location>
        <begin position="173"/>
        <end position="199"/>
    </location>
</feature>
<dbReference type="GeneID" id="30146670"/>
<dbReference type="GO" id="GO:0015093">
    <property type="term" value="F:ferrous iron transmembrane transporter activity"/>
    <property type="evidence" value="ECO:0007669"/>
    <property type="project" value="TreeGrafter"/>
</dbReference>
<proteinExistence type="inferred from homology"/>
<sequence>MFNFESYFSVQIFFIILRETLESAIIVSVLLAFLKQNFTSTNPTTQQEILLIDSKEYRSLKLQIWFGGLLGLFICLLIGGTFVGVFYILGNDLWSLAERLWEGIFSILSSIIISFMGIALLRINQMQYKWHFKLTQSLEMQREHGQKKARAHDINTGVIGSAMRRFKTLSTKYFLAILPLVTTLREGLEAVVFIAGIGVNQPMSSFPLAILCGAGLGFTVGWLLYKGGNRLSLQYFLIFSTCFLYLVSAGLMSRGVWFFELEKYVRDCHGQDMSEVGSGPGSYDIAKSVWHVNCCNGLKDGGWMLFNALLGWTNSATYGSVISYNLYWVGVIVLLRLKLYEERNGYMPGVPIKWQLKKIRKRLAILQATTGEVTPANSVNDMTPVNSAGETVPQSSETEGLLTH</sequence>
<evidence type="ECO:0000256" key="8">
    <source>
        <dbReference type="SAM" id="Phobius"/>
    </source>
</evidence>
<dbReference type="Pfam" id="PF03239">
    <property type="entry name" value="FTR1"/>
    <property type="match status" value="1"/>
</dbReference>
<evidence type="ECO:0000256" key="6">
    <source>
        <dbReference type="ARBA" id="ARBA00023136"/>
    </source>
</evidence>
<dbReference type="EMBL" id="KV454431">
    <property type="protein sequence ID" value="ODQ79762.1"/>
    <property type="molecule type" value="Genomic_DNA"/>
</dbReference>
<dbReference type="OrthoDB" id="4364at2759"/>